<accession>A0A7D5T9S6</accession>
<feature type="domain" description="DUF8101" evidence="1">
    <location>
        <begin position="3"/>
        <end position="91"/>
    </location>
</feature>
<dbReference type="GeneID" id="56081577"/>
<dbReference type="EMBL" id="CP058909">
    <property type="protein sequence ID" value="QLH80713.1"/>
    <property type="molecule type" value="Genomic_DNA"/>
</dbReference>
<evidence type="ECO:0000313" key="3">
    <source>
        <dbReference type="Proteomes" id="UP000509346"/>
    </source>
</evidence>
<gene>
    <name evidence="2" type="ORF">HZS54_03270</name>
</gene>
<dbReference type="AlphaFoldDB" id="A0A7D5T9S6"/>
<dbReference type="KEGG" id="hpel:HZS54_03270"/>
<dbReference type="OrthoDB" id="239532at2157"/>
<organism evidence="2 3">
    <name type="scientific">Halosimplex pelagicum</name>
    <dbReference type="NCBI Taxonomy" id="869886"/>
    <lineage>
        <taxon>Archaea</taxon>
        <taxon>Methanobacteriati</taxon>
        <taxon>Methanobacteriota</taxon>
        <taxon>Stenosarchaea group</taxon>
        <taxon>Halobacteria</taxon>
        <taxon>Halobacteriales</taxon>
        <taxon>Haloarculaceae</taxon>
        <taxon>Halosimplex</taxon>
    </lineage>
</organism>
<evidence type="ECO:0000259" key="1">
    <source>
        <dbReference type="Pfam" id="PF26403"/>
    </source>
</evidence>
<proteinExistence type="predicted"/>
<evidence type="ECO:0000313" key="2">
    <source>
        <dbReference type="EMBL" id="QLH80713.1"/>
    </source>
</evidence>
<sequence length="94" mass="10308">MVEDLPTDVRTVLSQLFAEGRRALDENDPTTARESVTSAAAVVRNKLPESALKRELRHGCERVVDLLDTGDEPADAEAAAEYLAAMERRLDAVE</sequence>
<keyword evidence="3" id="KW-1185">Reference proteome</keyword>
<reference evidence="2 3" key="1">
    <citation type="submission" date="2020-07" db="EMBL/GenBank/DDBJ databases">
        <title>Halosimplex litoreum sp. nov. and Halosimplex rubrum sp. nov., isolated from different salt environments.</title>
        <authorList>
            <person name="Cui H."/>
        </authorList>
    </citation>
    <scope>NUCLEOTIDE SEQUENCE [LARGE SCALE GENOMIC DNA]</scope>
    <source>
        <strain evidence="2 3">R2</strain>
    </source>
</reference>
<protein>
    <recommendedName>
        <fullName evidence="1">DUF8101 domain-containing protein</fullName>
    </recommendedName>
</protein>
<dbReference type="Proteomes" id="UP000509346">
    <property type="component" value="Chromosome"/>
</dbReference>
<dbReference type="RefSeq" id="WP_179920535.1">
    <property type="nucleotide sequence ID" value="NZ_CP058909.1"/>
</dbReference>
<name>A0A7D5T9S6_9EURY</name>
<dbReference type="Pfam" id="PF26403">
    <property type="entry name" value="DUF8101"/>
    <property type="match status" value="1"/>
</dbReference>
<dbReference type="InterPro" id="IPR058414">
    <property type="entry name" value="DUF8101"/>
</dbReference>